<dbReference type="Gene3D" id="3.20.20.20">
    <property type="entry name" value="Dihydropteroate synthase-like"/>
    <property type="match status" value="1"/>
</dbReference>
<keyword evidence="3" id="KW-1185">Reference proteome</keyword>
<dbReference type="InterPro" id="IPR011005">
    <property type="entry name" value="Dihydropteroate_synth-like_sf"/>
</dbReference>
<evidence type="ECO:0000313" key="3">
    <source>
        <dbReference type="Proteomes" id="UP000198742"/>
    </source>
</evidence>
<dbReference type="RefSeq" id="WP_090968009.1">
    <property type="nucleotide sequence ID" value="NZ_FNRT01000002.1"/>
</dbReference>
<dbReference type="GO" id="GO:0046654">
    <property type="term" value="P:tetrahydrofolate biosynthetic process"/>
    <property type="evidence" value="ECO:0007669"/>
    <property type="project" value="TreeGrafter"/>
</dbReference>
<gene>
    <name evidence="2" type="ORF">SAMN04489844_0847</name>
</gene>
<dbReference type="EMBL" id="FNRT01000002">
    <property type="protein sequence ID" value="SEB68740.1"/>
    <property type="molecule type" value="Genomic_DNA"/>
</dbReference>
<dbReference type="PANTHER" id="PTHR20941">
    <property type="entry name" value="FOLATE SYNTHESIS PROTEINS"/>
    <property type="match status" value="1"/>
</dbReference>
<dbReference type="SUPFAM" id="SSF51717">
    <property type="entry name" value="Dihydropteroate synthetase-like"/>
    <property type="match status" value="1"/>
</dbReference>
<feature type="domain" description="Pterin-binding" evidence="1">
    <location>
        <begin position="41"/>
        <end position="292"/>
    </location>
</feature>
<name>A0A1H4LDD9_9ACTN</name>
<organism evidence="2 3">
    <name type="scientific">Nocardioides exalbidus</name>
    <dbReference type="NCBI Taxonomy" id="402596"/>
    <lineage>
        <taxon>Bacteria</taxon>
        <taxon>Bacillati</taxon>
        <taxon>Actinomycetota</taxon>
        <taxon>Actinomycetes</taxon>
        <taxon>Propionibacteriales</taxon>
        <taxon>Nocardioidaceae</taxon>
        <taxon>Nocardioides</taxon>
    </lineage>
</organism>
<dbReference type="PANTHER" id="PTHR20941:SF1">
    <property type="entry name" value="FOLIC ACID SYNTHESIS PROTEIN FOL1"/>
    <property type="match status" value="1"/>
</dbReference>
<reference evidence="3" key="1">
    <citation type="submission" date="2016-10" db="EMBL/GenBank/DDBJ databases">
        <authorList>
            <person name="Varghese N."/>
            <person name="Submissions S."/>
        </authorList>
    </citation>
    <scope>NUCLEOTIDE SEQUENCE [LARGE SCALE GENOMIC DNA]</scope>
    <source>
        <strain evidence="3">DSM 22017</strain>
    </source>
</reference>
<dbReference type="InterPro" id="IPR000489">
    <property type="entry name" value="Pterin-binding_dom"/>
</dbReference>
<dbReference type="Pfam" id="PF00809">
    <property type="entry name" value="Pterin_bind"/>
    <property type="match status" value="1"/>
</dbReference>
<dbReference type="Proteomes" id="UP000198742">
    <property type="component" value="Unassembled WGS sequence"/>
</dbReference>
<dbReference type="PROSITE" id="PS50972">
    <property type="entry name" value="PTERIN_BINDING"/>
    <property type="match status" value="1"/>
</dbReference>
<protein>
    <submittedName>
        <fullName evidence="2">Dihydropteroate synthase</fullName>
    </submittedName>
</protein>
<sequence length="300" mass="32341">MITLADLAALQNAHGDDWASPVAPVVIDGPHGSVTIGDGAVTLMGCVNLSRDSSYKESVATSPDDAVRMGRIQAAQGAQIIDLGAESSNSGTLRVSPEDQIAMLVPAVKGLVQDAVVSVETYEPAVVRACLDAGARVLNMTGRQHEEEMLTLAAEYDAAVVMCFGETANVREVADVPPDADPMPVLVDHFTPRLARARELGVDKVVVDPGMGFVYGNLMDPMTRSRHQTRVLTQTFRLRPLGVPVCNVVPHTYEIFGDEFRKAEGFYAMFAALGGTHLLRIHEVSHLRVVLRGLEMLEVR</sequence>
<dbReference type="OrthoDB" id="9811744at2"/>
<dbReference type="GO" id="GO:0004156">
    <property type="term" value="F:dihydropteroate synthase activity"/>
    <property type="evidence" value="ECO:0007669"/>
    <property type="project" value="TreeGrafter"/>
</dbReference>
<evidence type="ECO:0000313" key="2">
    <source>
        <dbReference type="EMBL" id="SEB68740.1"/>
    </source>
</evidence>
<dbReference type="AlphaFoldDB" id="A0A1H4LDD9"/>
<evidence type="ECO:0000259" key="1">
    <source>
        <dbReference type="PROSITE" id="PS50972"/>
    </source>
</evidence>
<dbReference type="InterPro" id="IPR045031">
    <property type="entry name" value="DHP_synth-like"/>
</dbReference>
<proteinExistence type="predicted"/>
<dbReference type="STRING" id="402596.SAMN04489844_0847"/>
<accession>A0A1H4LDD9</accession>